<proteinExistence type="predicted"/>
<evidence type="ECO:0000313" key="2">
    <source>
        <dbReference type="EMBL" id="CAF2837117.1"/>
    </source>
</evidence>
<gene>
    <name evidence="2" type="ORF">LSAA_5512</name>
</gene>
<dbReference type="EMBL" id="HG994593">
    <property type="protein sequence ID" value="CAF2837117.1"/>
    <property type="molecule type" value="Genomic_DNA"/>
</dbReference>
<feature type="region of interest" description="Disordered" evidence="1">
    <location>
        <begin position="41"/>
        <end position="63"/>
    </location>
</feature>
<accession>A0A7R8CIW7</accession>
<dbReference type="Proteomes" id="UP000675881">
    <property type="component" value="Chromosome 14"/>
</dbReference>
<evidence type="ECO:0000256" key="1">
    <source>
        <dbReference type="SAM" id="MobiDB-lite"/>
    </source>
</evidence>
<sequence>MKNNKSKVLVKKERGENNKRIRSNITKENDEIIVYGGKESECPKEDTSACSDFANPPPIEKPRQESNIYEDEHSNITNDLQETLSLTPDSGAGGGQSLISLSLFQEKTVKLFITKDSGIDMGR</sequence>
<organism evidence="2 3">
    <name type="scientific">Lepeophtheirus salmonis</name>
    <name type="common">Salmon louse</name>
    <name type="synonym">Caligus salmonis</name>
    <dbReference type="NCBI Taxonomy" id="72036"/>
    <lineage>
        <taxon>Eukaryota</taxon>
        <taxon>Metazoa</taxon>
        <taxon>Ecdysozoa</taxon>
        <taxon>Arthropoda</taxon>
        <taxon>Crustacea</taxon>
        <taxon>Multicrustacea</taxon>
        <taxon>Hexanauplia</taxon>
        <taxon>Copepoda</taxon>
        <taxon>Siphonostomatoida</taxon>
        <taxon>Caligidae</taxon>
        <taxon>Lepeophtheirus</taxon>
    </lineage>
</organism>
<feature type="region of interest" description="Disordered" evidence="1">
    <location>
        <begin position="1"/>
        <end position="24"/>
    </location>
</feature>
<feature type="compositionally biased region" description="Basic and acidic residues" evidence="1">
    <location>
        <begin position="10"/>
        <end position="24"/>
    </location>
</feature>
<evidence type="ECO:0000313" key="3">
    <source>
        <dbReference type="Proteomes" id="UP000675881"/>
    </source>
</evidence>
<reference evidence="2" key="1">
    <citation type="submission" date="2021-02" db="EMBL/GenBank/DDBJ databases">
        <authorList>
            <person name="Bekaert M."/>
        </authorList>
    </citation>
    <scope>NUCLEOTIDE SEQUENCE</scope>
    <source>
        <strain evidence="2">IoA-00</strain>
    </source>
</reference>
<name>A0A7R8CIW7_LEPSM</name>
<dbReference type="AlphaFoldDB" id="A0A7R8CIW7"/>
<protein>
    <submittedName>
        <fullName evidence="2">(salmon louse) hypothetical protein</fullName>
    </submittedName>
</protein>
<keyword evidence="3" id="KW-1185">Reference proteome</keyword>